<gene>
    <name evidence="1" type="ORF">FKV68_11425</name>
</gene>
<dbReference type="AlphaFoldDB" id="A0A859QCH4"/>
<sequence length="69" mass="7783">MERTHAHSVAVWAAINDDMKTAHWAAERLLAIQPDYAIAKYAALPSLRDFSRFREAMAARMKKAGIPEN</sequence>
<evidence type="ECO:0000313" key="1">
    <source>
        <dbReference type="EMBL" id="QLL62023.1"/>
    </source>
</evidence>
<evidence type="ECO:0000313" key="2">
    <source>
        <dbReference type="Proteomes" id="UP000510721"/>
    </source>
</evidence>
<keyword evidence="2" id="KW-1185">Reference proteome</keyword>
<proteinExistence type="predicted"/>
<accession>A0A859QCH4</accession>
<dbReference type="RefSeq" id="WP_180937935.1">
    <property type="nucleotide sequence ID" value="NZ_CP041238.1"/>
</dbReference>
<organism evidence="1 2">
    <name type="scientific">Sinorhizobium mexicanum</name>
    <dbReference type="NCBI Taxonomy" id="375549"/>
    <lineage>
        <taxon>Bacteria</taxon>
        <taxon>Pseudomonadati</taxon>
        <taxon>Pseudomonadota</taxon>
        <taxon>Alphaproteobacteria</taxon>
        <taxon>Hyphomicrobiales</taxon>
        <taxon>Rhizobiaceae</taxon>
        <taxon>Sinorhizobium/Ensifer group</taxon>
        <taxon>Sinorhizobium</taxon>
    </lineage>
</organism>
<name>A0A859QCH4_9HYPH</name>
<dbReference type="Proteomes" id="UP000510721">
    <property type="component" value="Chromosome"/>
</dbReference>
<dbReference type="KEGG" id="emx:FKV68_11425"/>
<protein>
    <submittedName>
        <fullName evidence="1">Uncharacterized protein</fullName>
    </submittedName>
</protein>
<reference evidence="1 2" key="1">
    <citation type="submission" date="2019-06" db="EMBL/GenBank/DDBJ databases">
        <title>Complete genome sequence of Ensifer mexicanus ITTG R7 isolated from nodules of Acacia angustissima (Mill.) Kuntze.</title>
        <authorList>
            <person name="Rincon-Rosales R."/>
            <person name="Rogel M.A."/>
            <person name="Guerrero G."/>
            <person name="Rincon-Molina C.I."/>
            <person name="Lopez-Lopez A."/>
            <person name="Martinez-Romero E."/>
        </authorList>
    </citation>
    <scope>NUCLEOTIDE SEQUENCE [LARGE SCALE GENOMIC DNA]</scope>
    <source>
        <strain evidence="1 2">ITTG R7</strain>
    </source>
</reference>
<dbReference type="EMBL" id="CP041238">
    <property type="protein sequence ID" value="QLL62023.1"/>
    <property type="molecule type" value="Genomic_DNA"/>
</dbReference>